<dbReference type="AlphaFoldDB" id="A0A4Z2HF27"/>
<proteinExistence type="predicted"/>
<name>A0A4Z2HF27_9TELE</name>
<sequence length="86" mass="9647">MEDLEAEHKIKEDDELPRADLYGLITICPSSFGVPGYCGDLICASRLSPPGSLGMRLHYAQPPRLFHHLFGGEYDERTNQRQLSSV</sequence>
<dbReference type="EMBL" id="SRLO01000253">
    <property type="protein sequence ID" value="TNN64439.1"/>
    <property type="molecule type" value="Genomic_DNA"/>
</dbReference>
<gene>
    <name evidence="1" type="ORF">EYF80_025389</name>
</gene>
<accession>A0A4Z2HF27</accession>
<evidence type="ECO:0000313" key="2">
    <source>
        <dbReference type="Proteomes" id="UP000314294"/>
    </source>
</evidence>
<reference evidence="1 2" key="1">
    <citation type="submission" date="2019-03" db="EMBL/GenBank/DDBJ databases">
        <title>First draft genome of Liparis tanakae, snailfish: a comprehensive survey of snailfish specific genes.</title>
        <authorList>
            <person name="Kim W."/>
            <person name="Song I."/>
            <person name="Jeong J.-H."/>
            <person name="Kim D."/>
            <person name="Kim S."/>
            <person name="Ryu S."/>
            <person name="Song J.Y."/>
            <person name="Lee S.K."/>
        </authorList>
    </citation>
    <scope>NUCLEOTIDE SEQUENCE [LARGE SCALE GENOMIC DNA]</scope>
    <source>
        <tissue evidence="1">Muscle</tissue>
    </source>
</reference>
<evidence type="ECO:0000313" key="1">
    <source>
        <dbReference type="EMBL" id="TNN64439.1"/>
    </source>
</evidence>
<organism evidence="1 2">
    <name type="scientific">Liparis tanakae</name>
    <name type="common">Tanaka's snailfish</name>
    <dbReference type="NCBI Taxonomy" id="230148"/>
    <lineage>
        <taxon>Eukaryota</taxon>
        <taxon>Metazoa</taxon>
        <taxon>Chordata</taxon>
        <taxon>Craniata</taxon>
        <taxon>Vertebrata</taxon>
        <taxon>Euteleostomi</taxon>
        <taxon>Actinopterygii</taxon>
        <taxon>Neopterygii</taxon>
        <taxon>Teleostei</taxon>
        <taxon>Neoteleostei</taxon>
        <taxon>Acanthomorphata</taxon>
        <taxon>Eupercaria</taxon>
        <taxon>Perciformes</taxon>
        <taxon>Cottioidei</taxon>
        <taxon>Cottales</taxon>
        <taxon>Liparidae</taxon>
        <taxon>Liparis</taxon>
    </lineage>
</organism>
<dbReference type="Proteomes" id="UP000314294">
    <property type="component" value="Unassembled WGS sequence"/>
</dbReference>
<protein>
    <submittedName>
        <fullName evidence="1">Uncharacterized protein</fullName>
    </submittedName>
</protein>
<comment type="caution">
    <text evidence="1">The sequence shown here is derived from an EMBL/GenBank/DDBJ whole genome shotgun (WGS) entry which is preliminary data.</text>
</comment>
<keyword evidence="2" id="KW-1185">Reference proteome</keyword>